<dbReference type="InterPro" id="IPR013249">
    <property type="entry name" value="RNA_pol_sigma70_r4_t2"/>
</dbReference>
<dbReference type="NCBIfam" id="TIGR02937">
    <property type="entry name" value="sigma70-ECF"/>
    <property type="match status" value="1"/>
</dbReference>
<evidence type="ECO:0000259" key="6">
    <source>
        <dbReference type="Pfam" id="PF08281"/>
    </source>
</evidence>
<dbReference type="SUPFAM" id="SSF88946">
    <property type="entry name" value="Sigma2 domain of RNA polymerase sigma factors"/>
    <property type="match status" value="1"/>
</dbReference>
<dbReference type="SUPFAM" id="SSF88659">
    <property type="entry name" value="Sigma3 and sigma4 domains of RNA polymerase sigma factors"/>
    <property type="match status" value="1"/>
</dbReference>
<evidence type="ECO:0000313" key="8">
    <source>
        <dbReference type="Proteomes" id="UP001165489"/>
    </source>
</evidence>
<evidence type="ECO:0000313" key="7">
    <source>
        <dbReference type="EMBL" id="MCH7411554.1"/>
    </source>
</evidence>
<dbReference type="CDD" id="cd06171">
    <property type="entry name" value="Sigma70_r4"/>
    <property type="match status" value="1"/>
</dbReference>
<dbReference type="PANTHER" id="PTHR43133">
    <property type="entry name" value="RNA POLYMERASE ECF-TYPE SIGMA FACTO"/>
    <property type="match status" value="1"/>
</dbReference>
<dbReference type="Pfam" id="PF04542">
    <property type="entry name" value="Sigma70_r2"/>
    <property type="match status" value="1"/>
</dbReference>
<evidence type="ECO:0000256" key="2">
    <source>
        <dbReference type="ARBA" id="ARBA00023015"/>
    </source>
</evidence>
<dbReference type="PANTHER" id="PTHR43133:SF46">
    <property type="entry name" value="RNA POLYMERASE SIGMA-70 FACTOR ECF SUBFAMILY"/>
    <property type="match status" value="1"/>
</dbReference>
<dbReference type="Gene3D" id="1.10.1740.10">
    <property type="match status" value="1"/>
</dbReference>
<keyword evidence="3" id="KW-0731">Sigma factor</keyword>
<keyword evidence="8" id="KW-1185">Reference proteome</keyword>
<dbReference type="InterPro" id="IPR014284">
    <property type="entry name" value="RNA_pol_sigma-70_dom"/>
</dbReference>
<sequence length="169" mass="20008">MFELIKQDHPQGLSLLIDRYWSELYKKASKILPTDESEDLVQQVFIGIWKNREGLMITHVRGFLHQDLKFKVLQALRKRKVQQEHLSLMENIQFVNKTESIISEKELRMEIEDILQKLPSRTKEVFTLSRFENLSNKEIAEKLNISIRTVEKQISNALISFKRLKTNNL</sequence>
<dbReference type="InterPro" id="IPR013325">
    <property type="entry name" value="RNA_pol_sigma_r2"/>
</dbReference>
<comment type="similarity">
    <text evidence="1">Belongs to the sigma-70 factor family. ECF subfamily.</text>
</comment>
<keyword evidence="2" id="KW-0805">Transcription regulation</keyword>
<accession>A0ABS9V559</accession>
<name>A0ABS9V559_9BACT</name>
<dbReference type="Gene3D" id="1.10.10.10">
    <property type="entry name" value="Winged helix-like DNA-binding domain superfamily/Winged helix DNA-binding domain"/>
    <property type="match status" value="1"/>
</dbReference>
<dbReference type="Proteomes" id="UP001165489">
    <property type="component" value="Unassembled WGS sequence"/>
</dbReference>
<protein>
    <submittedName>
        <fullName evidence="7">Sigma-70 family RNA polymerase sigma factor</fullName>
    </submittedName>
</protein>
<dbReference type="Pfam" id="PF08281">
    <property type="entry name" value="Sigma70_r4_2"/>
    <property type="match status" value="1"/>
</dbReference>
<dbReference type="EMBL" id="JAKZGP010000086">
    <property type="protein sequence ID" value="MCH7411554.1"/>
    <property type="molecule type" value="Genomic_DNA"/>
</dbReference>
<dbReference type="InterPro" id="IPR007627">
    <property type="entry name" value="RNA_pol_sigma70_r2"/>
</dbReference>
<evidence type="ECO:0000256" key="3">
    <source>
        <dbReference type="ARBA" id="ARBA00023082"/>
    </source>
</evidence>
<dbReference type="InterPro" id="IPR036388">
    <property type="entry name" value="WH-like_DNA-bd_sf"/>
</dbReference>
<evidence type="ECO:0000256" key="4">
    <source>
        <dbReference type="ARBA" id="ARBA00023163"/>
    </source>
</evidence>
<dbReference type="InterPro" id="IPR013324">
    <property type="entry name" value="RNA_pol_sigma_r3/r4-like"/>
</dbReference>
<dbReference type="RefSeq" id="WP_241349986.1">
    <property type="nucleotide sequence ID" value="NZ_JAKZGP010000086.1"/>
</dbReference>
<comment type="caution">
    <text evidence="7">The sequence shown here is derived from an EMBL/GenBank/DDBJ whole genome shotgun (WGS) entry which is preliminary data.</text>
</comment>
<organism evidence="7 8">
    <name type="scientific">Belliella filtrata</name>
    <dbReference type="NCBI Taxonomy" id="2923435"/>
    <lineage>
        <taxon>Bacteria</taxon>
        <taxon>Pseudomonadati</taxon>
        <taxon>Bacteroidota</taxon>
        <taxon>Cytophagia</taxon>
        <taxon>Cytophagales</taxon>
        <taxon>Cyclobacteriaceae</taxon>
        <taxon>Belliella</taxon>
    </lineage>
</organism>
<feature type="domain" description="RNA polymerase sigma factor 70 region 4 type 2" evidence="6">
    <location>
        <begin position="108"/>
        <end position="158"/>
    </location>
</feature>
<keyword evidence="4" id="KW-0804">Transcription</keyword>
<dbReference type="InterPro" id="IPR039425">
    <property type="entry name" value="RNA_pol_sigma-70-like"/>
</dbReference>
<feature type="domain" description="RNA polymerase sigma-70 region 2" evidence="5">
    <location>
        <begin position="16"/>
        <end position="80"/>
    </location>
</feature>
<gene>
    <name evidence="7" type="ORF">MM239_19360</name>
</gene>
<proteinExistence type="inferred from homology"/>
<evidence type="ECO:0000256" key="1">
    <source>
        <dbReference type="ARBA" id="ARBA00010641"/>
    </source>
</evidence>
<reference evidence="7" key="1">
    <citation type="submission" date="2022-03" db="EMBL/GenBank/DDBJ databases">
        <title>De novo assembled genomes of Belliella spp. (Cyclobacteriaceae) strains.</title>
        <authorList>
            <person name="Szabo A."/>
            <person name="Korponai K."/>
            <person name="Felfoldi T."/>
        </authorList>
    </citation>
    <scope>NUCLEOTIDE SEQUENCE</scope>
    <source>
        <strain evidence="7">DSM 111904</strain>
    </source>
</reference>
<evidence type="ECO:0000259" key="5">
    <source>
        <dbReference type="Pfam" id="PF04542"/>
    </source>
</evidence>